<evidence type="ECO:0000256" key="1">
    <source>
        <dbReference type="ARBA" id="ARBA00004141"/>
    </source>
</evidence>
<dbReference type="Gene3D" id="2.60.40.150">
    <property type="entry name" value="C2 domain"/>
    <property type="match status" value="1"/>
</dbReference>
<feature type="domain" description="SEC63" evidence="8">
    <location>
        <begin position="22"/>
        <end position="128"/>
    </location>
</feature>
<dbReference type="AlphaFoldDB" id="A0A5K1HBB6"/>
<keyword evidence="6" id="KW-0472">Membrane</keyword>
<protein>
    <recommendedName>
        <fullName evidence="8">SEC63 domain-containing protein</fullName>
    </recommendedName>
</protein>
<evidence type="ECO:0000256" key="6">
    <source>
        <dbReference type="ARBA" id="ARBA00023136"/>
    </source>
</evidence>
<reference evidence="9" key="1">
    <citation type="submission" date="2019-09" db="EMBL/GenBank/DDBJ databases">
        <authorList>
            <person name="Zhang L."/>
        </authorList>
    </citation>
    <scope>NUCLEOTIDE SEQUENCE</scope>
</reference>
<evidence type="ECO:0000256" key="3">
    <source>
        <dbReference type="ARBA" id="ARBA00022692"/>
    </source>
</evidence>
<dbReference type="Pfam" id="PF02889">
    <property type="entry name" value="Sec63"/>
    <property type="match status" value="1"/>
</dbReference>
<keyword evidence="4" id="KW-0256">Endoplasmic reticulum</keyword>
<dbReference type="InterPro" id="IPR004179">
    <property type="entry name" value="Sec63-dom"/>
</dbReference>
<evidence type="ECO:0000256" key="4">
    <source>
        <dbReference type="ARBA" id="ARBA00022824"/>
    </source>
</evidence>
<evidence type="ECO:0000259" key="8">
    <source>
        <dbReference type="Pfam" id="PF02889"/>
    </source>
</evidence>
<dbReference type="EMBL" id="LR722009">
    <property type="protein sequence ID" value="VVW86571.1"/>
    <property type="molecule type" value="Genomic_DNA"/>
</dbReference>
<evidence type="ECO:0000256" key="5">
    <source>
        <dbReference type="ARBA" id="ARBA00022989"/>
    </source>
</evidence>
<dbReference type="GO" id="GO:0005783">
    <property type="term" value="C:endoplasmic reticulum"/>
    <property type="evidence" value="ECO:0007669"/>
    <property type="project" value="UniProtKB-SubCell"/>
</dbReference>
<organism evidence="9">
    <name type="scientific">Nymphaea colorata</name>
    <name type="common">pocket water lily</name>
    <dbReference type="NCBI Taxonomy" id="210225"/>
    <lineage>
        <taxon>Eukaryota</taxon>
        <taxon>Viridiplantae</taxon>
        <taxon>Streptophyta</taxon>
        <taxon>Embryophyta</taxon>
        <taxon>Tracheophyta</taxon>
        <taxon>Spermatophyta</taxon>
        <taxon>Magnoliopsida</taxon>
        <taxon>Nymphaeales</taxon>
        <taxon>Nymphaeaceae</taxon>
        <taxon>Nymphaea</taxon>
    </lineage>
</organism>
<dbReference type="GO" id="GO:0003723">
    <property type="term" value="F:RNA binding"/>
    <property type="evidence" value="ECO:0007669"/>
    <property type="project" value="TreeGrafter"/>
</dbReference>
<evidence type="ECO:0000256" key="2">
    <source>
        <dbReference type="ARBA" id="ARBA00004240"/>
    </source>
</evidence>
<evidence type="ECO:0000256" key="7">
    <source>
        <dbReference type="ARBA" id="ARBA00023186"/>
    </source>
</evidence>
<sequence length="133" mass="15191">MDDEERKKVLKGKDIDKIAAACNRYPVMNLSCELGKRSDEEIELKVVLQREDELENDLVISNSFPGEKEEFWWIIVGDKKNNKVLATKRTLVKEKADIKVDFEHSDVEKVAVYALCDSYIGCDQAEEIPIPSS</sequence>
<keyword evidence="7" id="KW-0143">Chaperone</keyword>
<dbReference type="InterPro" id="IPR014756">
    <property type="entry name" value="Ig_E-set"/>
</dbReference>
<dbReference type="GO" id="GO:0016020">
    <property type="term" value="C:membrane"/>
    <property type="evidence" value="ECO:0007669"/>
    <property type="project" value="UniProtKB-SubCell"/>
</dbReference>
<gene>
    <name evidence="9" type="ORF">NYM_LOCUS29543</name>
</gene>
<dbReference type="PANTHER" id="PTHR24075">
    <property type="entry name" value="SEC63 DOMAIN-CONTAINING"/>
    <property type="match status" value="1"/>
</dbReference>
<evidence type="ECO:0000313" key="9">
    <source>
        <dbReference type="EMBL" id="VVW86571.1"/>
    </source>
</evidence>
<accession>A0A5K1HBB6</accession>
<dbReference type="SUPFAM" id="SSF81296">
    <property type="entry name" value="E set domains"/>
    <property type="match status" value="1"/>
</dbReference>
<keyword evidence="3" id="KW-0812">Transmembrane</keyword>
<comment type="subcellular location">
    <subcellularLocation>
        <location evidence="2">Endoplasmic reticulum</location>
    </subcellularLocation>
    <subcellularLocation>
        <location evidence="1">Membrane</location>
        <topology evidence="1">Multi-pass membrane protein</topology>
    </subcellularLocation>
</comment>
<dbReference type="InterPro" id="IPR035892">
    <property type="entry name" value="C2_domain_sf"/>
</dbReference>
<name>A0A5K1HBB6_9MAGN</name>
<keyword evidence="5" id="KW-1133">Transmembrane helix</keyword>
<proteinExistence type="predicted"/>